<dbReference type="RefSeq" id="WP_269892248.1">
    <property type="nucleotide sequence ID" value="NZ_JAPZPY010000001.1"/>
</dbReference>
<sequence length="179" mass="19509">MDIYSTMESCRYTLDVLAIDATEAVRAAGGLIYDRVREGWAVRVFTLDGSDGRPLRILGAQGSEYEDITALALSPRRTALALSSAVVSRDDEIYMNTLKRLRRGRAEVILWGDPPSEMKHHLIAIEHRLTSAAAAFKASAREACADALIVSDHTERFHGLGAMCVPGNPDLTPVRAVAD</sequence>
<accession>A0ABT4PL95</accession>
<evidence type="ECO:0000313" key="2">
    <source>
        <dbReference type="Proteomes" id="UP001142153"/>
    </source>
</evidence>
<organism evidence="1 2">
    <name type="scientific">Mycobacterium hippophais</name>
    <dbReference type="NCBI Taxonomy" id="3016340"/>
    <lineage>
        <taxon>Bacteria</taxon>
        <taxon>Bacillati</taxon>
        <taxon>Actinomycetota</taxon>
        <taxon>Actinomycetes</taxon>
        <taxon>Mycobacteriales</taxon>
        <taxon>Mycobacteriaceae</taxon>
        <taxon>Mycobacterium</taxon>
    </lineage>
</organism>
<evidence type="ECO:0000313" key="1">
    <source>
        <dbReference type="EMBL" id="MCZ8377336.1"/>
    </source>
</evidence>
<proteinExistence type="predicted"/>
<dbReference type="EMBL" id="JAPZPY010000001">
    <property type="protein sequence ID" value="MCZ8377336.1"/>
    <property type="molecule type" value="Genomic_DNA"/>
</dbReference>
<reference evidence="1" key="1">
    <citation type="submission" date="2022-12" db="EMBL/GenBank/DDBJ databases">
        <authorList>
            <person name="Deng Y."/>
            <person name="Zhang Y.-Q."/>
        </authorList>
    </citation>
    <scope>NUCLEOTIDE SEQUENCE</scope>
    <source>
        <strain evidence="1">CPCC 205372</strain>
    </source>
</reference>
<gene>
    <name evidence="1" type="ORF">O6P37_00525</name>
</gene>
<comment type="caution">
    <text evidence="1">The sequence shown here is derived from an EMBL/GenBank/DDBJ whole genome shotgun (WGS) entry which is preliminary data.</text>
</comment>
<name>A0ABT4PL95_9MYCO</name>
<keyword evidence="2" id="KW-1185">Reference proteome</keyword>
<dbReference type="Proteomes" id="UP001142153">
    <property type="component" value="Unassembled WGS sequence"/>
</dbReference>
<protein>
    <submittedName>
        <fullName evidence="1">Uncharacterized protein</fullName>
    </submittedName>
</protein>